<protein>
    <submittedName>
        <fullName evidence="2">Uncharacterized protein</fullName>
    </submittedName>
</protein>
<reference evidence="2" key="1">
    <citation type="submission" date="2022-11" db="UniProtKB">
        <authorList>
            <consortium name="WormBaseParasite"/>
        </authorList>
    </citation>
    <scope>IDENTIFICATION</scope>
</reference>
<dbReference type="AlphaFoldDB" id="A0A915CFY4"/>
<keyword evidence="1" id="KW-1185">Reference proteome</keyword>
<accession>A0A915CFY4</accession>
<proteinExistence type="predicted"/>
<sequence length="63" mass="7636">FSLTLPPLYYLRVLLFPIRSRQQRLTASDYRIILKREHLTLEVNRNVELSITRFEKCAEMINR</sequence>
<evidence type="ECO:0000313" key="2">
    <source>
        <dbReference type="WBParaSite" id="PgR146_g004_t01"/>
    </source>
</evidence>
<evidence type="ECO:0000313" key="1">
    <source>
        <dbReference type="Proteomes" id="UP000887569"/>
    </source>
</evidence>
<organism evidence="1 2">
    <name type="scientific">Parascaris univalens</name>
    <name type="common">Nematode worm</name>
    <dbReference type="NCBI Taxonomy" id="6257"/>
    <lineage>
        <taxon>Eukaryota</taxon>
        <taxon>Metazoa</taxon>
        <taxon>Ecdysozoa</taxon>
        <taxon>Nematoda</taxon>
        <taxon>Chromadorea</taxon>
        <taxon>Rhabditida</taxon>
        <taxon>Spirurina</taxon>
        <taxon>Ascaridomorpha</taxon>
        <taxon>Ascaridoidea</taxon>
        <taxon>Ascarididae</taxon>
        <taxon>Parascaris</taxon>
    </lineage>
</organism>
<name>A0A915CFY4_PARUN</name>
<dbReference type="Proteomes" id="UP000887569">
    <property type="component" value="Unplaced"/>
</dbReference>
<dbReference type="WBParaSite" id="PgR146_g004_t01">
    <property type="protein sequence ID" value="PgR146_g004_t01"/>
    <property type="gene ID" value="PgR146_g004"/>
</dbReference>